<dbReference type="EMBL" id="JBHUKU010000021">
    <property type="protein sequence ID" value="MFD2463440.1"/>
    <property type="molecule type" value="Genomic_DNA"/>
</dbReference>
<dbReference type="RefSeq" id="WP_345400198.1">
    <property type="nucleotide sequence ID" value="NZ_BAABHG010000011.1"/>
</dbReference>
<sequence>MEKASQERESPRPAEKLAGGLVARWHGPHALIRHRDEPPGHEFVETVPELPGTVLVLASERARRQPSLFQAAVFFLRSSVLPHTGAGTPAAVHAVWLGVADASALSASDRELLHRLAHALSVDLLVPDGTLTGKPGAGLYVGHGTGGAGWLRFRAGADEKVITTRCPIPSWEFLVPREQVGKGGLVAEPVPAGMLVRDKRTAAVSVDERAFAVAVDGRRPRLVVGRPDEPLPAPIEVATLLGQFESGLRARWVLTPGHPGIAEPTWIGELAWRLGEPVLLSAGDPPETGDELFRPFATLLRQHPEIGRQTVLSAAPAPPGWEREADTRYRFAGSEPGVVAEVVPSGLAVRHADQRDAGPAHPFDTGRWTLWLGVPGKAVGKTLLTAAESILARLGVAERRSVRLQVVGKLDADGQAYLARIVGEAGLAALPGPPPPPRVPPVPPASPVVPPDHDAAPAPAETPRREAGWIRERLSGAPVPALPVPAPEESSVDTVPGAVGKQDAARGEAPRLVPEPIRPPGPGQPVVTVSSTPDTVSSGPGVARRAEPERPPEPEVADPAPVPGAEVSEMDIEPPVTVRLRPNGNGPLVLADRLSTAAEQTRFSVEAGDTFTEALATVNAALATWPALRHADDAAKADYVAVCLYLGTGEGVAARVREALRAGSASPLEGYLPCLVSGIRRLPTHRRALLRQGALAEPVERQYPVGEVLTFPGFLSASVPLDVTVPGADIDLLIWPRSARRTSELGIDGPVEEAVFLAGPRFKALAVRTADPDPESDEARPPRTAVLVRELWPGEEPGESEVDERDREALANLDRVWAYRLHNAVRVIDDPELGARLTAPLLDVRASATAGGYAMRPPPGAAMAAVS</sequence>
<organism evidence="2 3">
    <name type="scientific">Amycolatopsis samaneae</name>
    <dbReference type="NCBI Taxonomy" id="664691"/>
    <lineage>
        <taxon>Bacteria</taxon>
        <taxon>Bacillati</taxon>
        <taxon>Actinomycetota</taxon>
        <taxon>Actinomycetes</taxon>
        <taxon>Pseudonocardiales</taxon>
        <taxon>Pseudonocardiaceae</taxon>
        <taxon>Amycolatopsis</taxon>
    </lineage>
</organism>
<comment type="caution">
    <text evidence="2">The sequence shown here is derived from an EMBL/GenBank/DDBJ whole genome shotgun (WGS) entry which is preliminary data.</text>
</comment>
<feature type="region of interest" description="Disordered" evidence="1">
    <location>
        <begin position="502"/>
        <end position="562"/>
    </location>
</feature>
<dbReference type="Proteomes" id="UP001597419">
    <property type="component" value="Unassembled WGS sequence"/>
</dbReference>
<evidence type="ECO:0000256" key="1">
    <source>
        <dbReference type="SAM" id="MobiDB-lite"/>
    </source>
</evidence>
<feature type="compositionally biased region" description="Pro residues" evidence="1">
    <location>
        <begin position="432"/>
        <end position="450"/>
    </location>
</feature>
<gene>
    <name evidence="2" type="ORF">ACFSYJ_32845</name>
</gene>
<evidence type="ECO:0000313" key="3">
    <source>
        <dbReference type="Proteomes" id="UP001597419"/>
    </source>
</evidence>
<accession>A0ABW5GRD1</accession>
<proteinExistence type="predicted"/>
<keyword evidence="3" id="KW-1185">Reference proteome</keyword>
<feature type="compositionally biased region" description="Basic and acidic residues" evidence="1">
    <location>
        <begin position="544"/>
        <end position="553"/>
    </location>
</feature>
<feature type="compositionally biased region" description="Low complexity" evidence="1">
    <location>
        <begin position="524"/>
        <end position="543"/>
    </location>
</feature>
<feature type="region of interest" description="Disordered" evidence="1">
    <location>
        <begin position="432"/>
        <end position="466"/>
    </location>
</feature>
<evidence type="ECO:0000313" key="2">
    <source>
        <dbReference type="EMBL" id="MFD2463440.1"/>
    </source>
</evidence>
<name>A0ABW5GRD1_9PSEU</name>
<dbReference type="Gene3D" id="3.90.176.10">
    <property type="entry name" value="Toxin ADP-ribosyltransferase, Chain A, domain 1"/>
    <property type="match status" value="1"/>
</dbReference>
<protein>
    <submittedName>
        <fullName evidence="2">Uncharacterized protein</fullName>
    </submittedName>
</protein>
<reference evidence="3" key="1">
    <citation type="journal article" date="2019" name="Int. J. Syst. Evol. Microbiol.">
        <title>The Global Catalogue of Microorganisms (GCM) 10K type strain sequencing project: providing services to taxonomists for standard genome sequencing and annotation.</title>
        <authorList>
            <consortium name="The Broad Institute Genomics Platform"/>
            <consortium name="The Broad Institute Genome Sequencing Center for Infectious Disease"/>
            <person name="Wu L."/>
            <person name="Ma J."/>
        </authorList>
    </citation>
    <scope>NUCLEOTIDE SEQUENCE [LARGE SCALE GENOMIC DNA]</scope>
    <source>
        <strain evidence="3">CGMCC 4.7643</strain>
    </source>
</reference>